<gene>
    <name evidence="1" type="ordered locus">swp_0757</name>
</gene>
<evidence type="ECO:0000313" key="2">
    <source>
        <dbReference type="Proteomes" id="UP000000753"/>
    </source>
</evidence>
<dbReference type="HOGENOM" id="CLU_3367273_0_0_6"/>
<organism evidence="1 2">
    <name type="scientific">Shewanella piezotolerans (strain WP3 / JCM 13877)</name>
    <dbReference type="NCBI Taxonomy" id="225849"/>
    <lineage>
        <taxon>Bacteria</taxon>
        <taxon>Pseudomonadati</taxon>
        <taxon>Pseudomonadota</taxon>
        <taxon>Gammaproteobacteria</taxon>
        <taxon>Alteromonadales</taxon>
        <taxon>Shewanellaceae</taxon>
        <taxon>Shewanella</taxon>
    </lineage>
</organism>
<sequence length="35" mass="4199">MDVKLTFQDELRGWLHIQGSKQVNMRAKFTVRDYS</sequence>
<evidence type="ECO:0000313" key="1">
    <source>
        <dbReference type="EMBL" id="ACJ27570.1"/>
    </source>
</evidence>
<proteinExistence type="predicted"/>
<dbReference type="KEGG" id="swp:swp_0757"/>
<accession>B8CIU4</accession>
<reference evidence="1 2" key="1">
    <citation type="journal article" date="2008" name="PLoS ONE">
        <title>Environmental adaptation: genomic analysis of the piezotolerant and psychrotolerant deep-sea iron reducing bacterium Shewanella piezotolerans WP3.</title>
        <authorList>
            <person name="Wang F."/>
            <person name="Wang J."/>
            <person name="Jian H."/>
            <person name="Zhang B."/>
            <person name="Li S."/>
            <person name="Wang F."/>
            <person name="Zeng X."/>
            <person name="Gao L."/>
            <person name="Bartlett D.H."/>
            <person name="Yu J."/>
            <person name="Hu S."/>
            <person name="Xiao X."/>
        </authorList>
    </citation>
    <scope>NUCLEOTIDE SEQUENCE [LARGE SCALE GENOMIC DNA]</scope>
    <source>
        <strain evidence="2">WP3 / JCM 13877</strain>
    </source>
</reference>
<protein>
    <submittedName>
        <fullName evidence="1">Uncharacterized protein</fullName>
    </submittedName>
</protein>
<dbReference type="AlphaFoldDB" id="B8CIU4"/>
<dbReference type="Proteomes" id="UP000000753">
    <property type="component" value="Chromosome"/>
</dbReference>
<keyword evidence="2" id="KW-1185">Reference proteome</keyword>
<name>B8CIU4_SHEPW</name>
<dbReference type="EMBL" id="CP000472">
    <property type="protein sequence ID" value="ACJ27570.1"/>
    <property type="molecule type" value="Genomic_DNA"/>
</dbReference>